<comment type="caution">
    <text evidence="2">The sequence shown here is derived from an EMBL/GenBank/DDBJ whole genome shotgun (WGS) entry which is preliminary data.</text>
</comment>
<dbReference type="AlphaFoldDB" id="A0A3M9M197"/>
<gene>
    <name evidence="2" type="ORF">EFY87_17330</name>
</gene>
<dbReference type="Proteomes" id="UP000271678">
    <property type="component" value="Unassembled WGS sequence"/>
</dbReference>
<evidence type="ECO:0000259" key="1">
    <source>
        <dbReference type="Pfam" id="PF03358"/>
    </source>
</evidence>
<dbReference type="Gene3D" id="3.40.50.360">
    <property type="match status" value="1"/>
</dbReference>
<keyword evidence="3" id="KW-1185">Reference proteome</keyword>
<dbReference type="PANTHER" id="PTHR30543">
    <property type="entry name" value="CHROMATE REDUCTASE"/>
    <property type="match status" value="1"/>
</dbReference>
<dbReference type="SUPFAM" id="SSF52218">
    <property type="entry name" value="Flavoproteins"/>
    <property type="match status" value="1"/>
</dbReference>
<dbReference type="Pfam" id="PF03358">
    <property type="entry name" value="FMN_red"/>
    <property type="match status" value="1"/>
</dbReference>
<sequence>MSSLRIAFIIGSTRPDRVGPTIADWAVDHATRRGDAAYELVDLAHVGLPLLDEPEPAAAHHYRQDHTRRWSRLIDGYDGFVFVAPEYNRGVSAALKNAIDYLYAEWNDKAAGLICYGSSGGLRAGEQLKSTLGEVQIATVRAQVSLSIYDDMTDFVQLTPRDYQLGNLDAMLDQLVRWAAAMRALRGGLVRP</sequence>
<dbReference type="InterPro" id="IPR050712">
    <property type="entry name" value="NAD(P)H-dep_reductase"/>
</dbReference>
<proteinExistence type="predicted"/>
<dbReference type="EMBL" id="RJJQ01000021">
    <property type="protein sequence ID" value="RNI19017.1"/>
    <property type="molecule type" value="Genomic_DNA"/>
</dbReference>
<dbReference type="GO" id="GO:0005829">
    <property type="term" value="C:cytosol"/>
    <property type="evidence" value="ECO:0007669"/>
    <property type="project" value="TreeGrafter"/>
</dbReference>
<evidence type="ECO:0000313" key="3">
    <source>
        <dbReference type="Proteomes" id="UP000271678"/>
    </source>
</evidence>
<reference evidence="2 3" key="1">
    <citation type="submission" date="2018-11" db="EMBL/GenBank/DDBJ databases">
        <title>Draft genome of Simplicispira Flexivirga sp. BO-16.</title>
        <authorList>
            <person name="Im W.T."/>
        </authorList>
    </citation>
    <scope>NUCLEOTIDE SEQUENCE [LARGE SCALE GENOMIC DNA]</scope>
    <source>
        <strain evidence="2 3">BO-16</strain>
    </source>
</reference>
<protein>
    <submittedName>
        <fullName evidence="2">NAD(P)H-dependent oxidoreductase</fullName>
    </submittedName>
</protein>
<dbReference type="RefSeq" id="WP_123272741.1">
    <property type="nucleotide sequence ID" value="NZ_RJJQ01000021.1"/>
</dbReference>
<dbReference type="InterPro" id="IPR029039">
    <property type="entry name" value="Flavoprotein-like_sf"/>
</dbReference>
<dbReference type="GO" id="GO:0016491">
    <property type="term" value="F:oxidoreductase activity"/>
    <property type="evidence" value="ECO:0007669"/>
    <property type="project" value="InterPro"/>
</dbReference>
<organism evidence="2 3">
    <name type="scientific">Flexivirga caeni</name>
    <dbReference type="NCBI Taxonomy" id="2294115"/>
    <lineage>
        <taxon>Bacteria</taxon>
        <taxon>Bacillati</taxon>
        <taxon>Actinomycetota</taxon>
        <taxon>Actinomycetes</taxon>
        <taxon>Micrococcales</taxon>
        <taxon>Dermacoccaceae</taxon>
        <taxon>Flexivirga</taxon>
    </lineage>
</organism>
<dbReference type="GO" id="GO:0010181">
    <property type="term" value="F:FMN binding"/>
    <property type="evidence" value="ECO:0007669"/>
    <property type="project" value="TreeGrafter"/>
</dbReference>
<feature type="domain" description="NADPH-dependent FMN reductase-like" evidence="1">
    <location>
        <begin position="5"/>
        <end position="148"/>
    </location>
</feature>
<dbReference type="OrthoDB" id="9812295at2"/>
<accession>A0A3M9M197</accession>
<dbReference type="InterPro" id="IPR005025">
    <property type="entry name" value="FMN_Rdtase-like_dom"/>
</dbReference>
<name>A0A3M9M197_9MICO</name>
<dbReference type="PANTHER" id="PTHR30543:SF21">
    <property type="entry name" value="NAD(P)H-DEPENDENT FMN REDUCTASE LOT6"/>
    <property type="match status" value="1"/>
</dbReference>
<evidence type="ECO:0000313" key="2">
    <source>
        <dbReference type="EMBL" id="RNI19017.1"/>
    </source>
</evidence>